<accession>A0ABS1VG76</accession>
<evidence type="ECO:0000313" key="2">
    <source>
        <dbReference type="Proteomes" id="UP000606490"/>
    </source>
</evidence>
<comment type="caution">
    <text evidence="1">The sequence shown here is derived from an EMBL/GenBank/DDBJ whole genome shotgun (WGS) entry which is preliminary data.</text>
</comment>
<evidence type="ECO:0000313" key="1">
    <source>
        <dbReference type="EMBL" id="MBL6459428.1"/>
    </source>
</evidence>
<sequence length="68" mass="7515">MHDRVIDFCGRKIAALVTSADAEVSQHREDNRITILRLGSFTDLPAQRQKAAPEIVRNDVAGAVLQTQ</sequence>
<name>A0ABS1VG76_9PROT</name>
<dbReference type="Proteomes" id="UP000606490">
    <property type="component" value="Unassembled WGS sequence"/>
</dbReference>
<reference evidence="1 2" key="1">
    <citation type="submission" date="2021-01" db="EMBL/GenBank/DDBJ databases">
        <title>Belnapia mucosa sp. nov. and Belnapia arida sp. nov., isolated from the Tabernas Desert (Almeria, Spain).</title>
        <authorList>
            <person name="Molina-Menor E."/>
            <person name="Vidal-Verdu A."/>
            <person name="Calonge A."/>
            <person name="Satari L."/>
            <person name="Pereto Magraner J."/>
            <person name="Porcar Miralles M."/>
        </authorList>
    </citation>
    <scope>NUCLEOTIDE SEQUENCE [LARGE SCALE GENOMIC DNA]</scope>
    <source>
        <strain evidence="1 2">T6</strain>
    </source>
</reference>
<proteinExistence type="predicted"/>
<gene>
    <name evidence="1" type="ORF">JMJ55_29370</name>
</gene>
<dbReference type="EMBL" id="JAEUXJ010000039">
    <property type="protein sequence ID" value="MBL6459428.1"/>
    <property type="molecule type" value="Genomic_DNA"/>
</dbReference>
<organism evidence="1 2">
    <name type="scientific">Belnapia mucosa</name>
    <dbReference type="NCBI Taxonomy" id="2804532"/>
    <lineage>
        <taxon>Bacteria</taxon>
        <taxon>Pseudomonadati</taxon>
        <taxon>Pseudomonadota</taxon>
        <taxon>Alphaproteobacteria</taxon>
        <taxon>Acetobacterales</taxon>
        <taxon>Roseomonadaceae</taxon>
        <taxon>Belnapia</taxon>
    </lineage>
</organism>
<keyword evidence="2" id="KW-1185">Reference proteome</keyword>
<dbReference type="RefSeq" id="WP_202829160.1">
    <property type="nucleotide sequence ID" value="NZ_JAEUXJ010000039.1"/>
</dbReference>
<protein>
    <submittedName>
        <fullName evidence="1">Uncharacterized protein</fullName>
    </submittedName>
</protein>